<keyword evidence="1" id="KW-0805">Transcription regulation</keyword>
<keyword evidence="3" id="KW-0804">Transcription</keyword>
<dbReference type="SMART" id="SM00420">
    <property type="entry name" value="HTH_DEOR"/>
    <property type="match status" value="1"/>
</dbReference>
<dbReference type="PANTHER" id="PTHR30363:SF44">
    <property type="entry name" value="AGA OPERON TRANSCRIPTIONAL REPRESSOR-RELATED"/>
    <property type="match status" value="1"/>
</dbReference>
<evidence type="ECO:0000313" key="6">
    <source>
        <dbReference type="Proteomes" id="UP000218387"/>
    </source>
</evidence>
<dbReference type="PANTHER" id="PTHR30363">
    <property type="entry name" value="HTH-TYPE TRANSCRIPTIONAL REGULATOR SRLR-RELATED"/>
    <property type="match status" value="1"/>
</dbReference>
<dbReference type="EMBL" id="CP029487">
    <property type="protein sequence ID" value="QCT70520.1"/>
    <property type="molecule type" value="Genomic_DNA"/>
</dbReference>
<evidence type="ECO:0000259" key="4">
    <source>
        <dbReference type="PROSITE" id="PS51000"/>
    </source>
</evidence>
<accession>A0A4P9C592</accession>
<evidence type="ECO:0000256" key="1">
    <source>
        <dbReference type="ARBA" id="ARBA00023015"/>
    </source>
</evidence>
<evidence type="ECO:0000256" key="3">
    <source>
        <dbReference type="ARBA" id="ARBA00023163"/>
    </source>
</evidence>
<dbReference type="Pfam" id="PF00455">
    <property type="entry name" value="DeoRC"/>
    <property type="match status" value="1"/>
</dbReference>
<dbReference type="SMART" id="SM01134">
    <property type="entry name" value="DeoRC"/>
    <property type="match status" value="1"/>
</dbReference>
<keyword evidence="2" id="KW-0238">DNA-binding</keyword>
<dbReference type="GO" id="GO:0003677">
    <property type="term" value="F:DNA binding"/>
    <property type="evidence" value="ECO:0007669"/>
    <property type="project" value="UniProtKB-KW"/>
</dbReference>
<dbReference type="Gene3D" id="1.10.10.10">
    <property type="entry name" value="Winged helix-like DNA-binding domain superfamily/Winged helix DNA-binding domain"/>
    <property type="match status" value="1"/>
</dbReference>
<dbReference type="SUPFAM" id="SSF100950">
    <property type="entry name" value="NagB/RpiA/CoA transferase-like"/>
    <property type="match status" value="1"/>
</dbReference>
<protein>
    <submittedName>
        <fullName evidence="5">DeoR/GlpR transcriptional regulator</fullName>
    </submittedName>
</protein>
<dbReference type="AlphaFoldDB" id="A0A4P9C592"/>
<organism evidence="5 6">
    <name type="scientific">Eubacterium maltosivorans</name>
    <dbReference type="NCBI Taxonomy" id="2041044"/>
    <lineage>
        <taxon>Bacteria</taxon>
        <taxon>Bacillati</taxon>
        <taxon>Bacillota</taxon>
        <taxon>Clostridia</taxon>
        <taxon>Eubacteriales</taxon>
        <taxon>Eubacteriaceae</taxon>
        <taxon>Eubacterium</taxon>
    </lineage>
</organism>
<dbReference type="InterPro" id="IPR014036">
    <property type="entry name" value="DeoR-like_C"/>
</dbReference>
<sequence>MKNPRLEQIIQLLQQQGTVSVSQLSEIFQVTTKTIRRDLELLESEGELLRTHGGAQLVKEDILREKPLELRLNIEAEKKKRMGLKATGLIEHGQKIFIGAGSSLYHFTEHIDNTKRLYVVTDSVTVVNQLNSRSEIGIFLVGGEITKHTLSTSGTIAENTLRDFYFDLAFVSATTVDEQGNLFHRGPAEYGVYRQLASHSKRLVALMDSGKLFKRDFINVSTLHPGDVLVTDAEADKEMVKHYEEMGLTVIIAE</sequence>
<name>A0A4P9C592_EUBML</name>
<proteinExistence type="predicted"/>
<dbReference type="Pfam" id="PF08220">
    <property type="entry name" value="HTH_DeoR"/>
    <property type="match status" value="1"/>
</dbReference>
<dbReference type="InterPro" id="IPR050313">
    <property type="entry name" value="Carb_Metab_HTH_regulators"/>
</dbReference>
<gene>
    <name evidence="5" type="ORF">CPZ25_004015</name>
</gene>
<dbReference type="InterPro" id="IPR001034">
    <property type="entry name" value="DeoR_HTH"/>
</dbReference>
<dbReference type="PRINTS" id="PR00037">
    <property type="entry name" value="HTHLACR"/>
</dbReference>
<dbReference type="KEGG" id="emt:CPZ25_004015"/>
<dbReference type="PROSITE" id="PS00894">
    <property type="entry name" value="HTH_DEOR_1"/>
    <property type="match status" value="1"/>
</dbReference>
<dbReference type="InterPro" id="IPR018356">
    <property type="entry name" value="Tscrpt_reg_HTH_DeoR_CS"/>
</dbReference>
<reference evidence="5 6" key="1">
    <citation type="submission" date="2018-05" db="EMBL/GenBank/DDBJ databases">
        <title>Genome comparison of Eubacterium sp.</title>
        <authorList>
            <person name="Feng Y."/>
            <person name="Sanchez-Andrea I."/>
            <person name="Stams A.J.M."/>
            <person name="De Vos W.M."/>
        </authorList>
    </citation>
    <scope>NUCLEOTIDE SEQUENCE [LARGE SCALE GENOMIC DNA]</scope>
    <source>
        <strain evidence="5 6">YI</strain>
    </source>
</reference>
<dbReference type="Proteomes" id="UP000218387">
    <property type="component" value="Chromosome"/>
</dbReference>
<feature type="domain" description="HTH deoR-type" evidence="4">
    <location>
        <begin position="2"/>
        <end position="57"/>
    </location>
</feature>
<dbReference type="InterPro" id="IPR036390">
    <property type="entry name" value="WH_DNA-bd_sf"/>
</dbReference>
<dbReference type="Gene3D" id="3.40.50.1360">
    <property type="match status" value="1"/>
</dbReference>
<dbReference type="SUPFAM" id="SSF46785">
    <property type="entry name" value="Winged helix' DNA-binding domain"/>
    <property type="match status" value="1"/>
</dbReference>
<keyword evidence="6" id="KW-1185">Reference proteome</keyword>
<dbReference type="GO" id="GO:0003700">
    <property type="term" value="F:DNA-binding transcription factor activity"/>
    <property type="evidence" value="ECO:0007669"/>
    <property type="project" value="InterPro"/>
</dbReference>
<dbReference type="InterPro" id="IPR037171">
    <property type="entry name" value="NagB/RpiA_transferase-like"/>
</dbReference>
<evidence type="ECO:0000256" key="2">
    <source>
        <dbReference type="ARBA" id="ARBA00023125"/>
    </source>
</evidence>
<dbReference type="PROSITE" id="PS51000">
    <property type="entry name" value="HTH_DEOR_2"/>
    <property type="match status" value="1"/>
</dbReference>
<dbReference type="InterPro" id="IPR036388">
    <property type="entry name" value="WH-like_DNA-bd_sf"/>
</dbReference>
<evidence type="ECO:0000313" key="5">
    <source>
        <dbReference type="EMBL" id="QCT70520.1"/>
    </source>
</evidence>
<dbReference type="RefSeq" id="WP_096919802.1">
    <property type="nucleotide sequence ID" value="NZ_CABJDW020000005.1"/>
</dbReference>